<dbReference type="GO" id="GO:0031012">
    <property type="term" value="C:extracellular matrix"/>
    <property type="evidence" value="ECO:0007669"/>
    <property type="project" value="InterPro"/>
</dbReference>
<dbReference type="Gene3D" id="3.40.390.10">
    <property type="entry name" value="Collagenase (Catalytic Domain)"/>
    <property type="match status" value="2"/>
</dbReference>
<evidence type="ECO:0000256" key="5">
    <source>
        <dbReference type="ARBA" id="ARBA00022729"/>
    </source>
</evidence>
<dbReference type="InterPro" id="IPR036365">
    <property type="entry name" value="PGBD-like_sf"/>
</dbReference>
<evidence type="ECO:0000256" key="7">
    <source>
        <dbReference type="ARBA" id="ARBA00022833"/>
    </source>
</evidence>
<sequence length="507" mass="57159">DQQRQIFGEALQFWADVSGLTFREINIASASDIKIRYGHEGTDAESTCPYPFDGSAGTLAHAYFPQDGRAHFDEDETFTHGTPDGINLLWVAVHEFGHALGLQHSSTYGAIMYPYYTGYVPDMKLHFDDVAGIQSLYGDNTETHPEIHPEIPTSEPQTTPTTSDSGCCKHPRMFAYLALLSVMLINSANCEVEMEEEEFALEYLKKYEYLPSSNTSSQTKALAIESFQRFFNLSVTGEINNETMRVMKQPRCGDSDVSNDGLRVRIRRFSTRGKWHKTIFKYFLSYGNDLPKRDQARIIQRAFKHWSDVCPTLNFTRTNDSSNADIKLSFGTYRHGGIPNEGSCRISFDGPGRVIAHAYLPLGNQADWGKIHFDDSEVFSEVGSVYRWGSFVIRGSQSLIYTAVHEIGHSLGLGHSNVRGSVMYPLAKIGRPVLHSDDIKGIRFLYCPTGAITPVVGSQTYFQFFLLMYNVQRNPTVLQYLSYLICVHLSPMHEKLLTKIKRDIPVS</sequence>
<feature type="binding site" evidence="9">
    <location>
        <position position="238"/>
    </location>
    <ligand>
        <name>Ca(2+)</name>
        <dbReference type="ChEBI" id="CHEBI:29108"/>
        <label>1</label>
    </ligand>
</feature>
<dbReference type="GO" id="GO:0006508">
    <property type="term" value="P:proteolysis"/>
    <property type="evidence" value="ECO:0007669"/>
    <property type="project" value="UniProtKB-KW"/>
</dbReference>
<dbReference type="Pfam" id="PF00413">
    <property type="entry name" value="Peptidase_M10"/>
    <property type="match status" value="2"/>
</dbReference>
<dbReference type="InterPro" id="IPR024079">
    <property type="entry name" value="MetalloPept_cat_dom_sf"/>
</dbReference>
<evidence type="ECO:0000256" key="8">
    <source>
        <dbReference type="ARBA" id="ARBA00023049"/>
    </source>
</evidence>
<evidence type="ECO:0000256" key="9">
    <source>
        <dbReference type="PIRSR" id="PIRSR621190-2"/>
    </source>
</evidence>
<dbReference type="AlphaFoldDB" id="A0AAD9Q1K1"/>
<dbReference type="PANTHER" id="PTHR10201">
    <property type="entry name" value="MATRIX METALLOPROTEINASE"/>
    <property type="match status" value="1"/>
</dbReference>
<dbReference type="GO" id="GO:0030574">
    <property type="term" value="P:collagen catabolic process"/>
    <property type="evidence" value="ECO:0007669"/>
    <property type="project" value="TreeGrafter"/>
</dbReference>
<keyword evidence="9" id="KW-0106">Calcium</keyword>
<evidence type="ECO:0000259" key="10">
    <source>
        <dbReference type="SMART" id="SM00235"/>
    </source>
</evidence>
<dbReference type="InterPro" id="IPR021190">
    <property type="entry name" value="Pept_M10A"/>
</dbReference>
<organism evidence="11 12">
    <name type="scientific">Acropora cervicornis</name>
    <name type="common">Staghorn coral</name>
    <dbReference type="NCBI Taxonomy" id="6130"/>
    <lineage>
        <taxon>Eukaryota</taxon>
        <taxon>Metazoa</taxon>
        <taxon>Cnidaria</taxon>
        <taxon>Anthozoa</taxon>
        <taxon>Hexacorallia</taxon>
        <taxon>Scleractinia</taxon>
        <taxon>Astrocoeniina</taxon>
        <taxon>Acroporidae</taxon>
        <taxon>Acropora</taxon>
    </lineage>
</organism>
<name>A0AAD9Q1K1_ACRCE</name>
<keyword evidence="3" id="KW-0645">Protease</keyword>
<dbReference type="GO" id="GO:0030198">
    <property type="term" value="P:extracellular matrix organization"/>
    <property type="evidence" value="ECO:0007669"/>
    <property type="project" value="TreeGrafter"/>
</dbReference>
<evidence type="ECO:0000256" key="3">
    <source>
        <dbReference type="ARBA" id="ARBA00022670"/>
    </source>
</evidence>
<dbReference type="PRINTS" id="PR00138">
    <property type="entry name" value="MATRIXIN"/>
</dbReference>
<dbReference type="Proteomes" id="UP001249851">
    <property type="component" value="Unassembled WGS sequence"/>
</dbReference>
<protein>
    <submittedName>
        <fullName evidence="11">Hatching enzyme</fullName>
    </submittedName>
</protein>
<proteinExistence type="inferred from homology"/>
<dbReference type="InterPro" id="IPR001818">
    <property type="entry name" value="Pept_M10_metallopeptidase"/>
</dbReference>
<keyword evidence="4 9" id="KW-0479">Metal-binding</keyword>
<accession>A0AAD9Q1K1</accession>
<feature type="domain" description="Peptidase metallopeptidase" evidence="10">
    <location>
        <begin position="1"/>
        <end position="139"/>
    </location>
</feature>
<feature type="non-terminal residue" evidence="11">
    <location>
        <position position="507"/>
    </location>
</feature>
<keyword evidence="5" id="KW-0732">Signal</keyword>
<reference evidence="11" key="1">
    <citation type="journal article" date="2023" name="G3 (Bethesda)">
        <title>Whole genome assembly and annotation of the endangered Caribbean coral Acropora cervicornis.</title>
        <authorList>
            <person name="Selwyn J.D."/>
            <person name="Vollmer S.V."/>
        </authorList>
    </citation>
    <scope>NUCLEOTIDE SEQUENCE</scope>
    <source>
        <strain evidence="11">K2</strain>
    </source>
</reference>
<dbReference type="SMART" id="SM00235">
    <property type="entry name" value="ZnMc"/>
    <property type="match status" value="2"/>
</dbReference>
<evidence type="ECO:0000256" key="2">
    <source>
        <dbReference type="ARBA" id="ARBA00010370"/>
    </source>
</evidence>
<dbReference type="PANTHER" id="PTHR10201:SF291">
    <property type="entry name" value="MATRIX METALLOPROTEINASE 1, ISOFORM C-RELATED"/>
    <property type="match status" value="1"/>
</dbReference>
<keyword evidence="8" id="KW-0482">Metalloprotease</keyword>
<dbReference type="InterPro" id="IPR033739">
    <property type="entry name" value="M10A_MMP"/>
</dbReference>
<evidence type="ECO:0000313" key="12">
    <source>
        <dbReference type="Proteomes" id="UP001249851"/>
    </source>
</evidence>
<feature type="binding site" evidence="9">
    <location>
        <position position="238"/>
    </location>
    <ligand>
        <name>Ca(2+)</name>
        <dbReference type="ChEBI" id="CHEBI:29108"/>
        <label>3</label>
    </ligand>
</feature>
<gene>
    <name evidence="11" type="ORF">P5673_025772</name>
</gene>
<dbReference type="GO" id="GO:0008270">
    <property type="term" value="F:zinc ion binding"/>
    <property type="evidence" value="ECO:0007669"/>
    <property type="project" value="InterPro"/>
</dbReference>
<dbReference type="EMBL" id="JARQWQ010000081">
    <property type="protein sequence ID" value="KAK2553047.1"/>
    <property type="molecule type" value="Genomic_DNA"/>
</dbReference>
<evidence type="ECO:0000256" key="1">
    <source>
        <dbReference type="ARBA" id="ARBA00001947"/>
    </source>
</evidence>
<dbReference type="SUPFAM" id="SSF55486">
    <property type="entry name" value="Metalloproteases ('zincins'), catalytic domain"/>
    <property type="match status" value="2"/>
</dbReference>
<dbReference type="Pfam" id="PF01471">
    <property type="entry name" value="PG_binding_1"/>
    <property type="match status" value="1"/>
</dbReference>
<dbReference type="CDD" id="cd04278">
    <property type="entry name" value="ZnMc_MMP"/>
    <property type="match status" value="2"/>
</dbReference>
<dbReference type="SUPFAM" id="SSF47090">
    <property type="entry name" value="PGBD-like"/>
    <property type="match status" value="1"/>
</dbReference>
<dbReference type="InterPro" id="IPR006026">
    <property type="entry name" value="Peptidase_Metallo"/>
</dbReference>
<comment type="similarity">
    <text evidence="2">Belongs to the peptidase M10A family.</text>
</comment>
<dbReference type="GO" id="GO:0004222">
    <property type="term" value="F:metalloendopeptidase activity"/>
    <property type="evidence" value="ECO:0007669"/>
    <property type="project" value="InterPro"/>
</dbReference>
<feature type="domain" description="Peptidase metallopeptidase" evidence="10">
    <location>
        <begin position="271"/>
        <end position="448"/>
    </location>
</feature>
<comment type="cofactor">
    <cofactor evidence="9">
        <name>Ca(2+)</name>
        <dbReference type="ChEBI" id="CHEBI:29108"/>
    </cofactor>
    <text evidence="9">Can bind about 5 Ca(2+) ions per subunit.</text>
</comment>
<comment type="cofactor">
    <cofactor evidence="1">
        <name>Zn(2+)</name>
        <dbReference type="ChEBI" id="CHEBI:29105"/>
    </cofactor>
</comment>
<reference evidence="11" key="2">
    <citation type="journal article" date="2023" name="Science">
        <title>Genomic signatures of disease resistance in endangered staghorn corals.</title>
        <authorList>
            <person name="Vollmer S.V."/>
            <person name="Selwyn J.D."/>
            <person name="Despard B.A."/>
            <person name="Roesel C.L."/>
        </authorList>
    </citation>
    <scope>NUCLEOTIDE SEQUENCE</scope>
    <source>
        <strain evidence="11">K2</strain>
    </source>
</reference>
<evidence type="ECO:0000256" key="4">
    <source>
        <dbReference type="ARBA" id="ARBA00022723"/>
    </source>
</evidence>
<keyword evidence="6" id="KW-0378">Hydrolase</keyword>
<evidence type="ECO:0000256" key="6">
    <source>
        <dbReference type="ARBA" id="ARBA00022801"/>
    </source>
</evidence>
<keyword evidence="12" id="KW-1185">Reference proteome</keyword>
<evidence type="ECO:0000313" key="11">
    <source>
        <dbReference type="EMBL" id="KAK2553047.1"/>
    </source>
</evidence>
<dbReference type="InterPro" id="IPR002477">
    <property type="entry name" value="Peptidoglycan-bd-like"/>
</dbReference>
<comment type="caution">
    <text evidence="11">The sequence shown here is derived from an EMBL/GenBank/DDBJ whole genome shotgun (WGS) entry which is preliminary data.</text>
</comment>
<keyword evidence="7" id="KW-0862">Zinc</keyword>